<dbReference type="AlphaFoldDB" id="S2X0L8"/>
<reference evidence="2 3" key="1">
    <citation type="submission" date="2013-04" db="EMBL/GenBank/DDBJ databases">
        <title>The Genome Sequence of Propionimicrobium lymphophilum ACS-093-V-SCH5.</title>
        <authorList>
            <consortium name="The Broad Institute Genomics Platform"/>
            <person name="Earl A."/>
            <person name="Ward D."/>
            <person name="Feldgarden M."/>
            <person name="Gevers D."/>
            <person name="Saerens B."/>
            <person name="Vaneechoutte M."/>
            <person name="Walker B."/>
            <person name="Young S."/>
            <person name="Zeng Q."/>
            <person name="Gargeya S."/>
            <person name="Fitzgerald M."/>
            <person name="Haas B."/>
            <person name="Abouelleil A."/>
            <person name="Allen A.W."/>
            <person name="Alvarado L."/>
            <person name="Arachchi H.M."/>
            <person name="Berlin A.M."/>
            <person name="Chapman S.B."/>
            <person name="Gainer-Dewar J."/>
            <person name="Goldberg J."/>
            <person name="Griggs A."/>
            <person name="Gujja S."/>
            <person name="Hansen M."/>
            <person name="Howarth C."/>
            <person name="Imamovic A."/>
            <person name="Ireland A."/>
            <person name="Larimer J."/>
            <person name="McCowan C."/>
            <person name="Murphy C."/>
            <person name="Pearson M."/>
            <person name="Poon T.W."/>
            <person name="Priest M."/>
            <person name="Roberts A."/>
            <person name="Saif S."/>
            <person name="Shea T."/>
            <person name="Sisk P."/>
            <person name="Sykes S."/>
            <person name="Wortman J."/>
            <person name="Nusbaum C."/>
            <person name="Birren B."/>
        </authorList>
    </citation>
    <scope>NUCLEOTIDE SEQUENCE [LARGE SCALE GENOMIC DNA]</scope>
    <source>
        <strain evidence="2 3">ACS-093-V-SCH5</strain>
    </source>
</reference>
<keyword evidence="3" id="KW-1185">Reference proteome</keyword>
<evidence type="ECO:0000313" key="3">
    <source>
        <dbReference type="Proteomes" id="UP000014417"/>
    </source>
</evidence>
<dbReference type="Proteomes" id="UP000014417">
    <property type="component" value="Unassembled WGS sequence"/>
</dbReference>
<name>S2X0L8_9ACTN</name>
<dbReference type="RefSeq" id="WP_016455168.1">
    <property type="nucleotide sequence ID" value="NZ_KE150269.1"/>
</dbReference>
<evidence type="ECO:0000313" key="2">
    <source>
        <dbReference type="EMBL" id="EPD33559.1"/>
    </source>
</evidence>
<sequence>MSRRQSTQILNEINELRHKPRAKKQSGIDRKVFGGVVVLEETVTEGVKRHDSTFTLRTAAVVPDQDLRDDPEKLAKAEAETKLPGE</sequence>
<protein>
    <submittedName>
        <fullName evidence="2">Uncharacterized protein</fullName>
    </submittedName>
</protein>
<gene>
    <name evidence="2" type="ORF">HMPREF9306_00313</name>
</gene>
<proteinExistence type="predicted"/>
<dbReference type="EMBL" id="AGZR01000004">
    <property type="protein sequence ID" value="EPD33559.1"/>
    <property type="molecule type" value="Genomic_DNA"/>
</dbReference>
<feature type="region of interest" description="Disordered" evidence="1">
    <location>
        <begin position="66"/>
        <end position="86"/>
    </location>
</feature>
<evidence type="ECO:0000256" key="1">
    <source>
        <dbReference type="SAM" id="MobiDB-lite"/>
    </source>
</evidence>
<dbReference type="STRING" id="883161.HMPREF9306_00313"/>
<accession>S2X0L8</accession>
<comment type="caution">
    <text evidence="2">The sequence shown here is derived from an EMBL/GenBank/DDBJ whole genome shotgun (WGS) entry which is preliminary data.</text>
</comment>
<organism evidence="2 3">
    <name type="scientific">Propionimicrobium lymphophilum ACS-093-V-SCH5</name>
    <dbReference type="NCBI Taxonomy" id="883161"/>
    <lineage>
        <taxon>Bacteria</taxon>
        <taxon>Bacillati</taxon>
        <taxon>Actinomycetota</taxon>
        <taxon>Actinomycetes</taxon>
        <taxon>Propionibacteriales</taxon>
        <taxon>Propionibacteriaceae</taxon>
        <taxon>Propionimicrobium</taxon>
    </lineage>
</organism>
<dbReference type="HOGENOM" id="CLU_2495364_0_0_11"/>